<sequence>MAGLVTLLIIGCAVALAAGYARTKLILVVVDGDSMRPLIAAGTRVLVRRTRRCRGGDIVLLRPWRFGPPMVKQVVAVAGDPVPAEFRPVTAAATVPDGMLLIRGTAPDSMDSRQLGPLATGDVVGVVLGRRPPIPAPAAPGGAPRLTGGV</sequence>
<reference evidence="2 3" key="2">
    <citation type="submission" date="2020-03" db="EMBL/GenBank/DDBJ databases">
        <authorList>
            <person name="Ichikawa N."/>
            <person name="Kimura A."/>
            <person name="Kitahashi Y."/>
            <person name="Uohara A."/>
        </authorList>
    </citation>
    <scope>NUCLEOTIDE SEQUENCE [LARGE SCALE GENOMIC DNA]</scope>
    <source>
        <strain evidence="2 3">NBRC 108639</strain>
    </source>
</reference>
<feature type="domain" description="Peptidase S26" evidence="1">
    <location>
        <begin position="7"/>
        <end position="82"/>
    </location>
</feature>
<name>A0A6V8KEG7_9ACTN</name>
<dbReference type="Pfam" id="PF10502">
    <property type="entry name" value="Peptidase_S26"/>
    <property type="match status" value="1"/>
</dbReference>
<reference evidence="2 3" key="1">
    <citation type="submission" date="2020-03" db="EMBL/GenBank/DDBJ databases">
        <title>Whole genome shotgun sequence of Phytohabitans houttuyneae NBRC 108639.</title>
        <authorList>
            <person name="Komaki H."/>
            <person name="Tamura T."/>
        </authorList>
    </citation>
    <scope>NUCLEOTIDE SEQUENCE [LARGE SCALE GENOMIC DNA]</scope>
    <source>
        <strain evidence="2 3">NBRC 108639</strain>
    </source>
</reference>
<organism evidence="2 3">
    <name type="scientific">Phytohabitans houttuyneae</name>
    <dbReference type="NCBI Taxonomy" id="1076126"/>
    <lineage>
        <taxon>Bacteria</taxon>
        <taxon>Bacillati</taxon>
        <taxon>Actinomycetota</taxon>
        <taxon>Actinomycetes</taxon>
        <taxon>Micromonosporales</taxon>
        <taxon>Micromonosporaceae</taxon>
    </lineage>
</organism>
<proteinExistence type="predicted"/>
<dbReference type="GO" id="GO:0004252">
    <property type="term" value="F:serine-type endopeptidase activity"/>
    <property type="evidence" value="ECO:0007669"/>
    <property type="project" value="InterPro"/>
</dbReference>
<gene>
    <name evidence="2" type="primary">lepB</name>
    <name evidence="2" type="ORF">Phou_050210</name>
</gene>
<dbReference type="Proteomes" id="UP000482800">
    <property type="component" value="Unassembled WGS sequence"/>
</dbReference>
<dbReference type="InterPro" id="IPR019533">
    <property type="entry name" value="Peptidase_S26"/>
</dbReference>
<dbReference type="AlphaFoldDB" id="A0A6V8KEG7"/>
<dbReference type="RefSeq" id="WP_173059186.1">
    <property type="nucleotide sequence ID" value="NZ_BAABGO010000029.1"/>
</dbReference>
<dbReference type="EMBL" id="BLPF01000002">
    <property type="protein sequence ID" value="GFJ80841.1"/>
    <property type="molecule type" value="Genomic_DNA"/>
</dbReference>
<protein>
    <submittedName>
        <fullName evidence="2">S26 family signal peptidase</fullName>
    </submittedName>
</protein>
<dbReference type="Gene3D" id="2.10.109.10">
    <property type="entry name" value="Umud Fragment, subunit A"/>
    <property type="match status" value="1"/>
</dbReference>
<dbReference type="SUPFAM" id="SSF51306">
    <property type="entry name" value="LexA/Signal peptidase"/>
    <property type="match status" value="1"/>
</dbReference>
<dbReference type="GO" id="GO:0006465">
    <property type="term" value="P:signal peptide processing"/>
    <property type="evidence" value="ECO:0007669"/>
    <property type="project" value="InterPro"/>
</dbReference>
<comment type="caution">
    <text evidence="2">The sequence shown here is derived from an EMBL/GenBank/DDBJ whole genome shotgun (WGS) entry which is preliminary data.</text>
</comment>
<keyword evidence="3" id="KW-1185">Reference proteome</keyword>
<evidence type="ECO:0000259" key="1">
    <source>
        <dbReference type="Pfam" id="PF10502"/>
    </source>
</evidence>
<evidence type="ECO:0000313" key="3">
    <source>
        <dbReference type="Proteomes" id="UP000482800"/>
    </source>
</evidence>
<evidence type="ECO:0000313" key="2">
    <source>
        <dbReference type="EMBL" id="GFJ80841.1"/>
    </source>
</evidence>
<dbReference type="InterPro" id="IPR036286">
    <property type="entry name" value="LexA/Signal_pep-like_sf"/>
</dbReference>
<accession>A0A6V8KEG7</accession>